<dbReference type="EMBL" id="CAXIEN010000225">
    <property type="protein sequence ID" value="CAL1288053.1"/>
    <property type="molecule type" value="Genomic_DNA"/>
</dbReference>
<protein>
    <submittedName>
        <fullName evidence="1">Uncharacterized protein</fullName>
    </submittedName>
</protein>
<sequence>MRNHLHVICVANVLTENTV</sequence>
<name>A0AAV2AVH8_9ARAC</name>
<evidence type="ECO:0000313" key="2">
    <source>
        <dbReference type="Proteomes" id="UP001497382"/>
    </source>
</evidence>
<dbReference type="Proteomes" id="UP001497382">
    <property type="component" value="Unassembled WGS sequence"/>
</dbReference>
<proteinExistence type="predicted"/>
<keyword evidence="2" id="KW-1185">Reference proteome</keyword>
<comment type="caution">
    <text evidence="1">The sequence shown here is derived from an EMBL/GenBank/DDBJ whole genome shotgun (WGS) entry which is preliminary data.</text>
</comment>
<accession>A0AAV2AVH8</accession>
<organism evidence="1 2">
    <name type="scientific">Larinioides sclopetarius</name>
    <dbReference type="NCBI Taxonomy" id="280406"/>
    <lineage>
        <taxon>Eukaryota</taxon>
        <taxon>Metazoa</taxon>
        <taxon>Ecdysozoa</taxon>
        <taxon>Arthropoda</taxon>
        <taxon>Chelicerata</taxon>
        <taxon>Arachnida</taxon>
        <taxon>Araneae</taxon>
        <taxon>Araneomorphae</taxon>
        <taxon>Entelegynae</taxon>
        <taxon>Araneoidea</taxon>
        <taxon>Araneidae</taxon>
        <taxon>Larinioides</taxon>
    </lineage>
</organism>
<reference evidence="1 2" key="1">
    <citation type="submission" date="2024-04" db="EMBL/GenBank/DDBJ databases">
        <authorList>
            <person name="Rising A."/>
            <person name="Reimegard J."/>
            <person name="Sonavane S."/>
            <person name="Akerstrom W."/>
            <person name="Nylinder S."/>
            <person name="Hedman E."/>
            <person name="Kallberg Y."/>
        </authorList>
    </citation>
    <scope>NUCLEOTIDE SEQUENCE [LARGE SCALE GENOMIC DNA]</scope>
</reference>
<dbReference type="AlphaFoldDB" id="A0AAV2AVH8"/>
<gene>
    <name evidence="1" type="ORF">LARSCL_LOCUS15135</name>
</gene>
<evidence type="ECO:0000313" key="1">
    <source>
        <dbReference type="EMBL" id="CAL1288053.1"/>
    </source>
</evidence>